<feature type="compositionally biased region" description="Gly residues" evidence="4">
    <location>
        <begin position="1"/>
        <end position="26"/>
    </location>
</feature>
<keyword evidence="1 3" id="KW-0853">WD repeat</keyword>
<dbReference type="SMART" id="SM00320">
    <property type="entry name" value="WD40"/>
    <property type="match status" value="3"/>
</dbReference>
<name>A0A5A8C2N4_CAFRO</name>
<feature type="compositionally biased region" description="Basic residues" evidence="4">
    <location>
        <begin position="27"/>
        <end position="38"/>
    </location>
</feature>
<dbReference type="SUPFAM" id="SSF50978">
    <property type="entry name" value="WD40 repeat-like"/>
    <property type="match status" value="1"/>
</dbReference>
<feature type="compositionally biased region" description="Gly residues" evidence="4">
    <location>
        <begin position="61"/>
        <end position="70"/>
    </location>
</feature>
<comment type="caution">
    <text evidence="5">The sequence shown here is derived from an EMBL/GenBank/DDBJ whole genome shotgun (WGS) entry which is preliminary data.</text>
</comment>
<feature type="compositionally biased region" description="Gly residues" evidence="4">
    <location>
        <begin position="39"/>
        <end position="54"/>
    </location>
</feature>
<feature type="region of interest" description="Disordered" evidence="4">
    <location>
        <begin position="1"/>
        <end position="70"/>
    </location>
</feature>
<keyword evidence="2" id="KW-0677">Repeat</keyword>
<proteinExistence type="predicted"/>
<protein>
    <submittedName>
        <fullName evidence="5">Uncharacterized protein</fullName>
    </submittedName>
</protein>
<evidence type="ECO:0000256" key="3">
    <source>
        <dbReference type="PROSITE-ProRule" id="PRU00221"/>
    </source>
</evidence>
<accession>A0A5A8C2N4</accession>
<feature type="repeat" description="WD" evidence="3">
    <location>
        <begin position="229"/>
        <end position="261"/>
    </location>
</feature>
<dbReference type="InterPro" id="IPR036322">
    <property type="entry name" value="WD40_repeat_dom_sf"/>
</dbReference>
<dbReference type="AlphaFoldDB" id="A0A5A8C2N4"/>
<dbReference type="InterPro" id="IPR001680">
    <property type="entry name" value="WD40_rpt"/>
</dbReference>
<dbReference type="InterPro" id="IPR015943">
    <property type="entry name" value="WD40/YVTN_repeat-like_dom_sf"/>
</dbReference>
<evidence type="ECO:0000313" key="5">
    <source>
        <dbReference type="EMBL" id="KAA0147045.1"/>
    </source>
</evidence>
<evidence type="ECO:0000256" key="4">
    <source>
        <dbReference type="SAM" id="MobiDB-lite"/>
    </source>
</evidence>
<gene>
    <name evidence="5" type="ORF">FNF29_07672</name>
</gene>
<dbReference type="PROSITE" id="PS50294">
    <property type="entry name" value="WD_REPEATS_REGION"/>
    <property type="match status" value="1"/>
</dbReference>
<evidence type="ECO:0000256" key="1">
    <source>
        <dbReference type="ARBA" id="ARBA00022574"/>
    </source>
</evidence>
<dbReference type="PANTHER" id="PTHR19857">
    <property type="entry name" value="MITOCHONDRIAL DIVISION PROTEIN 1-RELATED"/>
    <property type="match status" value="1"/>
</dbReference>
<evidence type="ECO:0000256" key="2">
    <source>
        <dbReference type="ARBA" id="ARBA00022737"/>
    </source>
</evidence>
<keyword evidence="6" id="KW-1185">Reference proteome</keyword>
<dbReference type="Gene3D" id="2.130.10.10">
    <property type="entry name" value="YVTN repeat-like/Quinoprotein amine dehydrogenase"/>
    <property type="match status" value="1"/>
</dbReference>
<sequence length="480" mass="46948">MSGFASGGYGGGGGGGGGSGGGGGGGNRRRNKKGKNRKGGGGGSGGGGHHGGGVHATPPHSGGGRGGRSGASGFALKALGSHALGGGRDAPAPVAFACSGTGSGYFLAVANRVLMLGLDGSIGPSLEFGGNVTALCTSGEFLFAAFEAIVPSRTAVPAGHVELVHVPSGGRKHVTPKDVCFSHRGPILALETVGLPGKPIPVLFTGCSDGSMAMWISEDGTLWNKKTMGEAHLRAVTTLAWHPDMRRLLSGSLDMTVAIWDPASVDAPKKVFLPDQSRHQAGIASVRVARLGPDAPCFISADQHGYITAWRATSLDDASPVTGCEGYASNPLTAMEVLNLPGSPGPVIVSGLSGGSISMRTVADGLPIATVLAPKVAHSRGPTIVCPPVLGEGRFLTAGGDHKTTLWQFAGPGGTPPALVAAAAGPAAAAAAGPAAAAAAGPAAAAAAGPAAAAVPFPAAAGMPAMAGAHMAHFPPGAYA</sequence>
<dbReference type="EMBL" id="VLTN01000073">
    <property type="protein sequence ID" value="KAA0147045.1"/>
    <property type="molecule type" value="Genomic_DNA"/>
</dbReference>
<dbReference type="Proteomes" id="UP000323011">
    <property type="component" value="Unassembled WGS sequence"/>
</dbReference>
<dbReference type="InterPro" id="IPR051179">
    <property type="entry name" value="WD_repeat_multifunction"/>
</dbReference>
<dbReference type="Pfam" id="PF00400">
    <property type="entry name" value="WD40"/>
    <property type="match status" value="1"/>
</dbReference>
<evidence type="ECO:0000313" key="6">
    <source>
        <dbReference type="Proteomes" id="UP000323011"/>
    </source>
</evidence>
<organism evidence="5 6">
    <name type="scientific">Cafeteria roenbergensis</name>
    <name type="common">Marine flagellate</name>
    <dbReference type="NCBI Taxonomy" id="33653"/>
    <lineage>
        <taxon>Eukaryota</taxon>
        <taxon>Sar</taxon>
        <taxon>Stramenopiles</taxon>
        <taxon>Bigyra</taxon>
        <taxon>Opalozoa</taxon>
        <taxon>Bicosoecida</taxon>
        <taxon>Cafeteriaceae</taxon>
        <taxon>Cafeteria</taxon>
    </lineage>
</organism>
<reference evidence="5 6" key="1">
    <citation type="submission" date="2019-07" db="EMBL/GenBank/DDBJ databases">
        <title>Genomes of Cafeteria roenbergensis.</title>
        <authorList>
            <person name="Fischer M.G."/>
            <person name="Hackl T."/>
            <person name="Roman M."/>
        </authorList>
    </citation>
    <scope>NUCLEOTIDE SEQUENCE [LARGE SCALE GENOMIC DNA]</scope>
    <source>
        <strain evidence="5 6">BVI</strain>
    </source>
</reference>
<dbReference type="PROSITE" id="PS50082">
    <property type="entry name" value="WD_REPEATS_2"/>
    <property type="match status" value="1"/>
</dbReference>